<dbReference type="Pfam" id="PF06602">
    <property type="entry name" value="Myotub-related"/>
    <property type="match status" value="1"/>
</dbReference>
<dbReference type="GO" id="GO:0016529">
    <property type="term" value="C:sarcoplasmic reticulum"/>
    <property type="evidence" value="ECO:0007669"/>
    <property type="project" value="UniProtKB-SubCell"/>
</dbReference>
<feature type="domain" description="Myotubularin phosphatase" evidence="9">
    <location>
        <begin position="237"/>
        <end position="624"/>
    </location>
</feature>
<feature type="signal peptide" evidence="8">
    <location>
        <begin position="1"/>
        <end position="25"/>
    </location>
</feature>
<comment type="similarity">
    <text evidence="3">Belongs to the protein-tyrosine phosphatase family. Non-receptor class myotubularin subfamily.</text>
</comment>
<dbReference type="InterPro" id="IPR029021">
    <property type="entry name" value="Prot-tyrosine_phosphatase-like"/>
</dbReference>
<dbReference type="InterPro" id="IPR022587">
    <property type="entry name" value="MTMR12-like_C"/>
</dbReference>
<dbReference type="AlphaFoldDB" id="A0AAZ3QUR6"/>
<keyword evidence="11" id="KW-1185">Reference proteome</keyword>
<dbReference type="GO" id="GO:0016020">
    <property type="term" value="C:membrane"/>
    <property type="evidence" value="ECO:0007669"/>
    <property type="project" value="TreeGrafter"/>
</dbReference>
<dbReference type="GO" id="GO:0030017">
    <property type="term" value="C:sarcomere"/>
    <property type="evidence" value="ECO:0007669"/>
    <property type="project" value="UniProtKB-SubCell"/>
</dbReference>
<evidence type="ECO:0000256" key="5">
    <source>
        <dbReference type="ARBA" id="ARBA00022490"/>
    </source>
</evidence>
<keyword evidence="8" id="KW-0732">Signal</keyword>
<dbReference type="PROSITE" id="PS51339">
    <property type="entry name" value="PPASE_MYOTUBULARIN"/>
    <property type="match status" value="1"/>
</dbReference>
<dbReference type="Ensembl" id="ENSOTST00005161536.1">
    <property type="protein sequence ID" value="ENSOTSP00005131669.1"/>
    <property type="gene ID" value="ENSOTSG00005007987.2"/>
</dbReference>
<comment type="subcellular location">
    <subcellularLocation>
        <location evidence="1">Cytoplasm</location>
        <location evidence="1">Myofibril</location>
        <location evidence="1">Sarcomere</location>
    </subcellularLocation>
    <subcellularLocation>
        <location evidence="2">Sarcoplasmic reticulum</location>
    </subcellularLocation>
</comment>
<evidence type="ECO:0000256" key="8">
    <source>
        <dbReference type="SAM" id="SignalP"/>
    </source>
</evidence>
<dbReference type="Proteomes" id="UP000694402">
    <property type="component" value="Unassembled WGS sequence"/>
</dbReference>
<dbReference type="Gene3D" id="2.30.29.30">
    <property type="entry name" value="Pleckstrin-homology domain (PH domain)/Phosphotyrosine-binding domain (PTB)"/>
    <property type="match status" value="1"/>
</dbReference>
<dbReference type="GO" id="GO:0046856">
    <property type="term" value="P:phosphatidylinositol dephosphorylation"/>
    <property type="evidence" value="ECO:0007669"/>
    <property type="project" value="TreeGrafter"/>
</dbReference>
<reference evidence="10" key="3">
    <citation type="submission" date="2025-09" db="UniProtKB">
        <authorList>
            <consortium name="Ensembl"/>
        </authorList>
    </citation>
    <scope>IDENTIFICATION</scope>
</reference>
<evidence type="ECO:0000313" key="10">
    <source>
        <dbReference type="Ensembl" id="ENSOTSP00005131669.1"/>
    </source>
</evidence>
<gene>
    <name evidence="10" type="primary">mtmr12</name>
</gene>
<dbReference type="GeneTree" id="ENSGT00940000160263"/>
<evidence type="ECO:0000256" key="6">
    <source>
        <dbReference type="ARBA" id="ARBA00022951"/>
    </source>
</evidence>
<evidence type="ECO:0000256" key="1">
    <source>
        <dbReference type="ARBA" id="ARBA00004204"/>
    </source>
</evidence>
<dbReference type="InterPro" id="IPR010569">
    <property type="entry name" value="Myotubularin-like_Pase_dom"/>
</dbReference>
<dbReference type="PANTHER" id="PTHR10807">
    <property type="entry name" value="MYOTUBULARIN-RELATED"/>
    <property type="match status" value="1"/>
</dbReference>
<proteinExistence type="inferred from homology"/>
<evidence type="ECO:0000256" key="3">
    <source>
        <dbReference type="ARBA" id="ARBA00007471"/>
    </source>
</evidence>
<evidence type="ECO:0000256" key="7">
    <source>
        <dbReference type="ARBA" id="ARBA00033343"/>
    </source>
</evidence>
<dbReference type="InterPro" id="IPR030564">
    <property type="entry name" value="Myotubularin"/>
</dbReference>
<dbReference type="InterPro" id="IPR011993">
    <property type="entry name" value="PH-like_dom_sf"/>
</dbReference>
<dbReference type="PANTHER" id="PTHR10807:SF37">
    <property type="entry name" value="MYOTUBULARIN-RELATED PROTEIN 12"/>
    <property type="match status" value="1"/>
</dbReference>
<name>A0AAZ3QUR6_ONCTS</name>
<feature type="chain" id="PRO_5044263262" description="Myotubularin-related protein 12" evidence="8">
    <location>
        <begin position="26"/>
        <end position="740"/>
    </location>
</feature>
<dbReference type="SUPFAM" id="SSF52799">
    <property type="entry name" value="(Phosphotyrosine protein) phosphatases II"/>
    <property type="match status" value="1"/>
</dbReference>
<keyword evidence="5" id="KW-0963">Cytoplasm</keyword>
<evidence type="ECO:0000313" key="11">
    <source>
        <dbReference type="Proteomes" id="UP000694402"/>
    </source>
</evidence>
<dbReference type="Pfam" id="PF12578">
    <property type="entry name" value="3-PAP"/>
    <property type="match status" value="1"/>
</dbReference>
<protein>
    <recommendedName>
        <fullName evidence="4">Myotubularin-related protein 12</fullName>
    </recommendedName>
    <alternativeName>
        <fullName evidence="7">Inactive phosphatidylinositol 3-phosphatase 12</fullName>
    </alternativeName>
</protein>
<keyword evidence="6" id="KW-0703">Sarcoplasmic reticulum</keyword>
<organism evidence="10 11">
    <name type="scientific">Oncorhynchus tshawytscha</name>
    <name type="common">Chinook salmon</name>
    <name type="synonym">Salmo tshawytscha</name>
    <dbReference type="NCBI Taxonomy" id="74940"/>
    <lineage>
        <taxon>Eukaryota</taxon>
        <taxon>Metazoa</taxon>
        <taxon>Chordata</taxon>
        <taxon>Craniata</taxon>
        <taxon>Vertebrata</taxon>
        <taxon>Euteleostomi</taxon>
        <taxon>Actinopterygii</taxon>
        <taxon>Neopterygii</taxon>
        <taxon>Teleostei</taxon>
        <taxon>Protacanthopterygii</taxon>
        <taxon>Salmoniformes</taxon>
        <taxon>Salmonidae</taxon>
        <taxon>Salmoninae</taxon>
        <taxon>Oncorhynchus</taxon>
    </lineage>
</organism>
<reference evidence="10" key="2">
    <citation type="submission" date="2025-08" db="UniProtKB">
        <authorList>
            <consortium name="Ensembl"/>
        </authorList>
    </citation>
    <scope>IDENTIFICATION</scope>
</reference>
<sequence length="740" mass="84016">MFDGRVLLKQVILLFWPLISTWVQGAEKIDSCQLQVLEMLSSLGSAGGKSAKPSFVSYVTPEEIKSEKEPSRKEKHPDLLPGEVVFCSASTVLKYTQDDLSQRGVFGVLLCTNFRVSFVSDEEPTEEMLFKNKLYGENDIPLSCVDNIYGDKRKLITGGLVKNKYPSKMIIHCKDLRVFQFSLSFSKEEDAKKIFQGIVHHCLEPKSLRCLFAFSYCENTSYPGSYTVENTSYPGSYSYCREHLVSRLPQYFIVPKNVSDEDLTKYQGKGLPVCVGFYLSLAHNHLYSVKTEDLSDTLPTVQDILLSYNKFKQFFLIDNTTEFWMSDMKWFSSLDNCGWLDIIRQCLQKAVEVVESLEKENTNVLIMEEGGSDLCCVVSSLVQLMLDPYYRTLLGFQSLVQKEWVAGGHAFLDRSNHLHLKDKVESPVFLLFLECVWQLQQQHGPAFQFSETYLTVLSDSVHVPVFTTFLFNNDGHRDSLLRAESPHTQRSPLNCPTVWDWSVQFDCKAQDLFTNPLYTEKPKQDTSVRKSYRPRHLRQLSLPSSAFKTPPKKGFFKDEADNLKKILGVKRLSRWMLSPSSDSPQTSSSVREFYEAWQTKPLDYHGLLLPCLDGPSIRVWMQRYLRWIHDVQILGGGPVAMLSKVSEILGEVQELQRQLDRHGCTLTSNHKGARPRAKTAAAVIAARSSVRLSSSFPFVTSRNWAFKPAIPTSLLQSLMVTGMPGNLADREDDGGPESLV</sequence>
<evidence type="ECO:0000259" key="9">
    <source>
        <dbReference type="PROSITE" id="PS51339"/>
    </source>
</evidence>
<dbReference type="SUPFAM" id="SSF50729">
    <property type="entry name" value="PH domain-like"/>
    <property type="match status" value="1"/>
</dbReference>
<reference evidence="11" key="1">
    <citation type="journal article" date="2018" name="PLoS ONE">
        <title>Chinook salmon (Oncorhynchus tshawytscha) genome and transcriptome.</title>
        <authorList>
            <person name="Christensen K.A."/>
            <person name="Leong J.S."/>
            <person name="Sakhrani D."/>
            <person name="Biagi C.A."/>
            <person name="Minkley D.R."/>
            <person name="Withler R.E."/>
            <person name="Rondeau E.B."/>
            <person name="Koop B.F."/>
            <person name="Devlin R.H."/>
        </authorList>
    </citation>
    <scope>NUCLEOTIDE SEQUENCE [LARGE SCALE GENOMIC DNA]</scope>
</reference>
<accession>A0AAZ3QUR6</accession>
<evidence type="ECO:0000256" key="4">
    <source>
        <dbReference type="ARBA" id="ARBA00018495"/>
    </source>
</evidence>
<evidence type="ECO:0000256" key="2">
    <source>
        <dbReference type="ARBA" id="ARBA00004369"/>
    </source>
</evidence>